<dbReference type="Proteomes" id="UP001497623">
    <property type="component" value="Unassembled WGS sequence"/>
</dbReference>
<feature type="compositionally biased region" description="Polar residues" evidence="1">
    <location>
        <begin position="329"/>
        <end position="347"/>
    </location>
</feature>
<evidence type="ECO:0000256" key="1">
    <source>
        <dbReference type="SAM" id="MobiDB-lite"/>
    </source>
</evidence>
<name>A0AAV2PS02_MEGNR</name>
<dbReference type="EMBL" id="CAXKWB010000953">
    <property type="protein sequence ID" value="CAL4062921.1"/>
    <property type="molecule type" value="Genomic_DNA"/>
</dbReference>
<proteinExistence type="predicted"/>
<evidence type="ECO:0008006" key="4">
    <source>
        <dbReference type="Google" id="ProtNLM"/>
    </source>
</evidence>
<reference evidence="2 3" key="1">
    <citation type="submission" date="2024-05" db="EMBL/GenBank/DDBJ databases">
        <authorList>
            <person name="Wallberg A."/>
        </authorList>
    </citation>
    <scope>NUCLEOTIDE SEQUENCE [LARGE SCALE GENOMIC DNA]</scope>
</reference>
<organism evidence="2 3">
    <name type="scientific">Meganyctiphanes norvegica</name>
    <name type="common">Northern krill</name>
    <name type="synonym">Thysanopoda norvegica</name>
    <dbReference type="NCBI Taxonomy" id="48144"/>
    <lineage>
        <taxon>Eukaryota</taxon>
        <taxon>Metazoa</taxon>
        <taxon>Ecdysozoa</taxon>
        <taxon>Arthropoda</taxon>
        <taxon>Crustacea</taxon>
        <taxon>Multicrustacea</taxon>
        <taxon>Malacostraca</taxon>
        <taxon>Eumalacostraca</taxon>
        <taxon>Eucarida</taxon>
        <taxon>Euphausiacea</taxon>
        <taxon>Euphausiidae</taxon>
        <taxon>Meganyctiphanes</taxon>
    </lineage>
</organism>
<sequence length="550" mass="62551">MASGRPRTVAVNDIFDTFEELENEIREFGRSIWTLFVKGDCKKFPSDSHEILPYKYIQFDCKRGGKRKPSRSKGIRPNQSTLKCDCPVRLRAWACTRTNGTRVYRISTVNLDHNHSTSELEYLAFPENRQATVTECVEYLLNCPSVHSRDVRQHIQQAQNKIVSAADIRNLKLRLKKNKTCTPNDNVEDFIHSQDFASPLIRQQFKTEGLSSVLQDETCVDDYMMPSTNKIAHEVDNGSKENRISKRSYDTVLDSDDEFGYINPPEVCIKEEFPSNRVKIEPTDIHEETQMVDLNQEPPPEDLHAASDSHTDIDEEPQMIDENLEPPSEDTQAASDSHTENPLTVSESKALLPSDSLILDCLNLCNSASSPVKFNENNIVNQSNISPTSATNDKPDLIGQNLSMVSKSLNSQKSTETAKHVIPSTSKILSSGVKRSQSNMSFKRRRYSFCVDSGSNKQQVLHAQGNATKVCCCPEIHKELLKIERKESNLRCQILEEERNLRCQLLEEERVLVTKEHAARMRLMAKEECLVQMQLRKLQSELDERRNSSS</sequence>
<comment type="caution">
    <text evidence="2">The sequence shown here is derived from an EMBL/GenBank/DDBJ whole genome shotgun (WGS) entry which is preliminary data.</text>
</comment>
<dbReference type="AlphaFoldDB" id="A0AAV2PS02"/>
<evidence type="ECO:0000313" key="2">
    <source>
        <dbReference type="EMBL" id="CAL4062921.1"/>
    </source>
</evidence>
<keyword evidence="3" id="KW-1185">Reference proteome</keyword>
<protein>
    <recommendedName>
        <fullName evidence="4">FAR1 domain-containing protein</fullName>
    </recommendedName>
</protein>
<gene>
    <name evidence="2" type="ORF">MNOR_LOCUS2936</name>
</gene>
<evidence type="ECO:0000313" key="3">
    <source>
        <dbReference type="Proteomes" id="UP001497623"/>
    </source>
</evidence>
<accession>A0AAV2PS02</accession>
<feature type="region of interest" description="Disordered" evidence="1">
    <location>
        <begin position="321"/>
        <end position="347"/>
    </location>
</feature>